<dbReference type="InterPro" id="IPR036278">
    <property type="entry name" value="Sialidase_sf"/>
</dbReference>
<keyword evidence="4" id="KW-0732">Signal</keyword>
<name>A0A9D1Z110_9BACT</name>
<dbReference type="GO" id="GO:0004308">
    <property type="term" value="F:exo-alpha-sialidase activity"/>
    <property type="evidence" value="ECO:0007669"/>
    <property type="project" value="UniProtKB-EC"/>
</dbReference>
<dbReference type="EMBL" id="DXDA01000065">
    <property type="protein sequence ID" value="HIY69398.1"/>
    <property type="molecule type" value="Genomic_DNA"/>
</dbReference>
<accession>A0A9D1Z110</accession>
<dbReference type="Pfam" id="PF13088">
    <property type="entry name" value="BNR_2"/>
    <property type="match status" value="1"/>
</dbReference>
<dbReference type="Gene3D" id="2.120.10.10">
    <property type="match status" value="1"/>
</dbReference>
<evidence type="ECO:0000259" key="5">
    <source>
        <dbReference type="Pfam" id="PF13088"/>
    </source>
</evidence>
<comment type="similarity">
    <text evidence="2">Belongs to the glycosyl hydrolase 33 family.</text>
</comment>
<organism evidence="6 7">
    <name type="scientific">Candidatus Alistipes intestinigallinarum</name>
    <dbReference type="NCBI Taxonomy" id="2838440"/>
    <lineage>
        <taxon>Bacteria</taxon>
        <taxon>Pseudomonadati</taxon>
        <taxon>Bacteroidota</taxon>
        <taxon>Bacteroidia</taxon>
        <taxon>Bacteroidales</taxon>
        <taxon>Rikenellaceae</taxon>
        <taxon>Alistipes</taxon>
    </lineage>
</organism>
<dbReference type="InterPro" id="IPR011040">
    <property type="entry name" value="Sialidase"/>
</dbReference>
<evidence type="ECO:0000256" key="4">
    <source>
        <dbReference type="SAM" id="SignalP"/>
    </source>
</evidence>
<protein>
    <recommendedName>
        <fullName evidence="3">exo-alpha-sialidase</fullName>
        <ecNumber evidence="3">3.2.1.18</ecNumber>
    </recommendedName>
</protein>
<dbReference type="PROSITE" id="PS51257">
    <property type="entry name" value="PROKAR_LIPOPROTEIN"/>
    <property type="match status" value="1"/>
</dbReference>
<dbReference type="CDD" id="cd15482">
    <property type="entry name" value="Sialidase_non-viral"/>
    <property type="match status" value="1"/>
</dbReference>
<dbReference type="GO" id="GO:0009313">
    <property type="term" value="P:oligosaccharide catabolic process"/>
    <property type="evidence" value="ECO:0007669"/>
    <property type="project" value="TreeGrafter"/>
</dbReference>
<dbReference type="GO" id="GO:0016020">
    <property type="term" value="C:membrane"/>
    <property type="evidence" value="ECO:0007669"/>
    <property type="project" value="TreeGrafter"/>
</dbReference>
<dbReference type="SUPFAM" id="SSF50939">
    <property type="entry name" value="Sialidases"/>
    <property type="match status" value="1"/>
</dbReference>
<dbReference type="PANTHER" id="PTHR10628">
    <property type="entry name" value="SIALIDASE"/>
    <property type="match status" value="1"/>
</dbReference>
<feature type="chain" id="PRO_5039181988" description="exo-alpha-sialidase" evidence="4">
    <location>
        <begin position="22"/>
        <end position="409"/>
    </location>
</feature>
<sequence length="409" mass="44672">MKNYLIGLNLIITLSSLPLLAMSCSEEITRPEVTTPLMPDLGPEGTGGSVGLSNVTRTTICQAGTNADVYRIPSIITARDGSLLVFCEWRHESWRDKSYTDIVVRRSTDDGKTWSQAQNLTGSINSGEFAYMDPTPVVDEQTGEIFLFCTRWNELDTDATKNRAFRISSTDHGVTWSSPKDVSDEIIVPGLYSGGFGPGHGITIREGQHAGRLVVITRQSNGSRNTGYAIYSDDHGKTWHYGASTNGAESQIAESGANRLYLNLRQGESRYTTTSVDGGESWSPAMIDNSLPVVSGGCQASVLGTGNNMVFYCGPKGGVRTDTNDNRSGLTLFRSAVGGSAWTRKQELYTLASGYSDMTLLQDGRLAIVFEAGPEQGFTLNAQRPAGWMRLDLIICPKEITDYDYWFEQ</sequence>
<dbReference type="AlphaFoldDB" id="A0A9D1Z110"/>
<proteinExistence type="inferred from homology"/>
<comment type="caution">
    <text evidence="6">The sequence shown here is derived from an EMBL/GenBank/DDBJ whole genome shotgun (WGS) entry which is preliminary data.</text>
</comment>
<dbReference type="Proteomes" id="UP000886844">
    <property type="component" value="Unassembled WGS sequence"/>
</dbReference>
<evidence type="ECO:0000256" key="3">
    <source>
        <dbReference type="ARBA" id="ARBA00012733"/>
    </source>
</evidence>
<reference evidence="6" key="2">
    <citation type="submission" date="2021-04" db="EMBL/GenBank/DDBJ databases">
        <authorList>
            <person name="Gilroy R."/>
        </authorList>
    </citation>
    <scope>NUCLEOTIDE SEQUENCE</scope>
    <source>
        <strain evidence="6">5134</strain>
    </source>
</reference>
<dbReference type="EC" id="3.2.1.18" evidence="3"/>
<comment type="catalytic activity">
    <reaction evidence="1">
        <text>Hydrolysis of alpha-(2-&gt;3)-, alpha-(2-&gt;6)-, alpha-(2-&gt;8)- glycosidic linkages of terminal sialic acid residues in oligosaccharides, glycoproteins, glycolipids, colominic acid and synthetic substrates.</text>
        <dbReference type="EC" id="3.2.1.18"/>
    </reaction>
</comment>
<keyword evidence="6" id="KW-0378">Hydrolase</keyword>
<evidence type="ECO:0000256" key="1">
    <source>
        <dbReference type="ARBA" id="ARBA00000427"/>
    </source>
</evidence>
<reference evidence="6" key="1">
    <citation type="journal article" date="2021" name="PeerJ">
        <title>Extensive microbial diversity within the chicken gut microbiome revealed by metagenomics and culture.</title>
        <authorList>
            <person name="Gilroy R."/>
            <person name="Ravi A."/>
            <person name="Getino M."/>
            <person name="Pursley I."/>
            <person name="Horton D.L."/>
            <person name="Alikhan N.F."/>
            <person name="Baker D."/>
            <person name="Gharbi K."/>
            <person name="Hall N."/>
            <person name="Watson M."/>
            <person name="Adriaenssens E.M."/>
            <person name="Foster-Nyarko E."/>
            <person name="Jarju S."/>
            <person name="Secka A."/>
            <person name="Antonio M."/>
            <person name="Oren A."/>
            <person name="Chaudhuri R.R."/>
            <person name="La Ragione R."/>
            <person name="Hildebrand F."/>
            <person name="Pallen M.J."/>
        </authorList>
    </citation>
    <scope>NUCLEOTIDE SEQUENCE</scope>
    <source>
        <strain evidence="6">5134</strain>
    </source>
</reference>
<dbReference type="GO" id="GO:0005737">
    <property type="term" value="C:cytoplasm"/>
    <property type="evidence" value="ECO:0007669"/>
    <property type="project" value="TreeGrafter"/>
</dbReference>
<feature type="signal peptide" evidence="4">
    <location>
        <begin position="1"/>
        <end position="21"/>
    </location>
</feature>
<dbReference type="PANTHER" id="PTHR10628:SF30">
    <property type="entry name" value="EXO-ALPHA-SIALIDASE"/>
    <property type="match status" value="1"/>
</dbReference>
<dbReference type="GO" id="GO:0006689">
    <property type="term" value="P:ganglioside catabolic process"/>
    <property type="evidence" value="ECO:0007669"/>
    <property type="project" value="TreeGrafter"/>
</dbReference>
<evidence type="ECO:0000256" key="2">
    <source>
        <dbReference type="ARBA" id="ARBA00009348"/>
    </source>
</evidence>
<gene>
    <name evidence="6" type="ORF">H9828_08275</name>
</gene>
<evidence type="ECO:0000313" key="6">
    <source>
        <dbReference type="EMBL" id="HIY69398.1"/>
    </source>
</evidence>
<dbReference type="InterPro" id="IPR026856">
    <property type="entry name" value="Sialidase_fam"/>
</dbReference>
<evidence type="ECO:0000313" key="7">
    <source>
        <dbReference type="Proteomes" id="UP000886844"/>
    </source>
</evidence>
<feature type="domain" description="Sialidase" evidence="5">
    <location>
        <begin position="98"/>
        <end position="368"/>
    </location>
</feature>